<organism evidence="1">
    <name type="scientific">bioreactor metagenome</name>
    <dbReference type="NCBI Taxonomy" id="1076179"/>
    <lineage>
        <taxon>unclassified sequences</taxon>
        <taxon>metagenomes</taxon>
        <taxon>ecological metagenomes</taxon>
    </lineage>
</organism>
<accession>A0A645JCG6</accession>
<reference evidence="1" key="1">
    <citation type="submission" date="2019-08" db="EMBL/GenBank/DDBJ databases">
        <authorList>
            <person name="Kucharzyk K."/>
            <person name="Murdoch R.W."/>
            <person name="Higgins S."/>
            <person name="Loffler F."/>
        </authorList>
    </citation>
    <scope>NUCLEOTIDE SEQUENCE</scope>
</reference>
<evidence type="ECO:0000313" key="1">
    <source>
        <dbReference type="EMBL" id="MPN60439.1"/>
    </source>
</evidence>
<gene>
    <name evidence="1" type="ORF">SDC9_208167</name>
</gene>
<dbReference type="EMBL" id="VSSQ01135710">
    <property type="protein sequence ID" value="MPN60439.1"/>
    <property type="molecule type" value="Genomic_DNA"/>
</dbReference>
<name>A0A645JCG6_9ZZZZ</name>
<proteinExistence type="predicted"/>
<sequence length="74" mass="7700">MIDKGLAGYSLSADMFTAVLDGHSRAGNKPLIIKAIALRDDNCSIVISNADADAMLAGNTAVGFLKDCAVIFVK</sequence>
<dbReference type="AlphaFoldDB" id="A0A645JCG6"/>
<comment type="caution">
    <text evidence="1">The sequence shown here is derived from an EMBL/GenBank/DDBJ whole genome shotgun (WGS) entry which is preliminary data.</text>
</comment>
<protein>
    <submittedName>
        <fullName evidence="1">Uncharacterized protein</fullName>
    </submittedName>
</protein>